<feature type="region of interest" description="Disordered" evidence="1">
    <location>
        <begin position="222"/>
        <end position="258"/>
    </location>
</feature>
<feature type="region of interest" description="Disordered" evidence="1">
    <location>
        <begin position="155"/>
        <end position="175"/>
    </location>
</feature>
<feature type="compositionally biased region" description="Basic and acidic residues" evidence="1">
    <location>
        <begin position="230"/>
        <end position="248"/>
    </location>
</feature>
<feature type="domain" description="Brf1 TBP-binding" evidence="2">
    <location>
        <begin position="231"/>
        <end position="282"/>
    </location>
</feature>
<feature type="compositionally biased region" description="Acidic residues" evidence="1">
    <location>
        <begin position="317"/>
        <end position="329"/>
    </location>
</feature>
<sequence>MREPLYSNVSKKVKPCLKKGEGEKDEDDSEVSDESGNFSDVRASSSNLPEHARKLVEASKAAVAKSRKEKQQKRAEEEKNAPPPATTTESVRRMLDRKVIMSLPFRTNLELKRLRGLIPDDLLDELFDTSPRFQEEGYVESYDINTDLPDCEKLYEEEDEEEEEDEHSSKSGVSYGSQWFAREEKRWNEPSSLRKKGLVVLPGEDALPPDVASKLFDPLLRASAANGNTTEKKGEAEKQQKRAEEEKNAPPPATATEAVRRMLDKKRLSGLINYDLLDELFDTSPTEKPAKISRTETVMEKTKEEKKEVKSNKLEDGENEEEDQEDYVESFDINTDFPDGENLYAEENEEEEEDGYDFGLY</sequence>
<feature type="compositionally biased region" description="Basic and acidic residues" evidence="1">
    <location>
        <begin position="288"/>
        <end position="316"/>
    </location>
</feature>
<feature type="compositionally biased region" description="Acidic residues" evidence="1">
    <location>
        <begin position="23"/>
        <end position="33"/>
    </location>
</feature>
<feature type="region of interest" description="Disordered" evidence="1">
    <location>
        <begin position="287"/>
        <end position="361"/>
    </location>
</feature>
<feature type="compositionally biased region" description="Acidic residues" evidence="1">
    <location>
        <begin position="155"/>
        <end position="166"/>
    </location>
</feature>
<dbReference type="EMBL" id="QGKW02001660">
    <property type="protein sequence ID" value="KAF2578088.1"/>
    <property type="molecule type" value="Genomic_DNA"/>
</dbReference>
<dbReference type="InterPro" id="IPR011665">
    <property type="entry name" value="BRF1_TBP-bd_dom"/>
</dbReference>
<reference evidence="3" key="1">
    <citation type="submission" date="2019-12" db="EMBL/GenBank/DDBJ databases">
        <title>Genome sequencing and annotation of Brassica cretica.</title>
        <authorList>
            <person name="Studholme D.J."/>
            <person name="Sarris P.F."/>
        </authorList>
    </citation>
    <scope>NUCLEOTIDE SEQUENCE</scope>
    <source>
        <strain evidence="3">PFS-001/15</strain>
        <tissue evidence="3">Leaf</tissue>
    </source>
</reference>
<evidence type="ECO:0000313" key="3">
    <source>
        <dbReference type="EMBL" id="KAF2578088.1"/>
    </source>
</evidence>
<feature type="region of interest" description="Disordered" evidence="1">
    <location>
        <begin position="1"/>
        <end position="94"/>
    </location>
</feature>
<dbReference type="Proteomes" id="UP000712281">
    <property type="component" value="Unassembled WGS sequence"/>
</dbReference>
<evidence type="ECO:0000313" key="4">
    <source>
        <dbReference type="Proteomes" id="UP000712281"/>
    </source>
</evidence>
<evidence type="ECO:0000259" key="2">
    <source>
        <dbReference type="Pfam" id="PF07741"/>
    </source>
</evidence>
<feature type="compositionally biased region" description="Acidic residues" evidence="1">
    <location>
        <begin position="344"/>
        <end position="361"/>
    </location>
</feature>
<comment type="caution">
    <text evidence="3">The sequence shown here is derived from an EMBL/GenBank/DDBJ whole genome shotgun (WGS) entry which is preliminary data.</text>
</comment>
<organism evidence="3 4">
    <name type="scientific">Brassica cretica</name>
    <name type="common">Mustard</name>
    <dbReference type="NCBI Taxonomy" id="69181"/>
    <lineage>
        <taxon>Eukaryota</taxon>
        <taxon>Viridiplantae</taxon>
        <taxon>Streptophyta</taxon>
        <taxon>Embryophyta</taxon>
        <taxon>Tracheophyta</taxon>
        <taxon>Spermatophyta</taxon>
        <taxon>Magnoliopsida</taxon>
        <taxon>eudicotyledons</taxon>
        <taxon>Gunneridae</taxon>
        <taxon>Pentapetalae</taxon>
        <taxon>rosids</taxon>
        <taxon>malvids</taxon>
        <taxon>Brassicales</taxon>
        <taxon>Brassicaceae</taxon>
        <taxon>Brassiceae</taxon>
        <taxon>Brassica</taxon>
    </lineage>
</organism>
<proteinExistence type="predicted"/>
<gene>
    <name evidence="3" type="ORF">F2Q68_00002764</name>
</gene>
<evidence type="ECO:0000256" key="1">
    <source>
        <dbReference type="SAM" id="MobiDB-lite"/>
    </source>
</evidence>
<dbReference type="Pfam" id="PF07741">
    <property type="entry name" value="BRF1"/>
    <property type="match status" value="1"/>
</dbReference>
<dbReference type="AlphaFoldDB" id="A0A8S9J7A0"/>
<protein>
    <recommendedName>
        <fullName evidence="2">Brf1 TBP-binding domain-containing protein</fullName>
    </recommendedName>
</protein>
<name>A0A8S9J7A0_BRACR</name>
<accession>A0A8S9J7A0</accession>